<dbReference type="Proteomes" id="UP000266861">
    <property type="component" value="Unassembled WGS sequence"/>
</dbReference>
<accession>A0A397HUX9</accession>
<organism evidence="1 2">
    <name type="scientific">Diversispora epigaea</name>
    <dbReference type="NCBI Taxonomy" id="1348612"/>
    <lineage>
        <taxon>Eukaryota</taxon>
        <taxon>Fungi</taxon>
        <taxon>Fungi incertae sedis</taxon>
        <taxon>Mucoromycota</taxon>
        <taxon>Glomeromycotina</taxon>
        <taxon>Glomeromycetes</taxon>
        <taxon>Diversisporales</taxon>
        <taxon>Diversisporaceae</taxon>
        <taxon>Diversispora</taxon>
    </lineage>
</organism>
<name>A0A397HUX9_9GLOM</name>
<proteinExistence type="predicted"/>
<evidence type="ECO:0000313" key="1">
    <source>
        <dbReference type="EMBL" id="RHZ64400.1"/>
    </source>
</evidence>
<reference evidence="1 2" key="1">
    <citation type="submission" date="2018-08" db="EMBL/GenBank/DDBJ databases">
        <title>Genome and evolution of the arbuscular mycorrhizal fungus Diversispora epigaea (formerly Glomus versiforme) and its bacterial endosymbionts.</title>
        <authorList>
            <person name="Sun X."/>
            <person name="Fei Z."/>
            <person name="Harrison M."/>
        </authorList>
    </citation>
    <scope>NUCLEOTIDE SEQUENCE [LARGE SCALE GENOMIC DNA]</scope>
    <source>
        <strain evidence="1 2">IT104</strain>
    </source>
</reference>
<sequence length="210" mass="24124">MAFGDETVVQINMFPAVSVHFRPKFLKFYPAEMKFIGRATDVNHPTSDNGTFICEVMRGWSIFFSKISPERMTGPFEGRRGKVGLGTYINNQANKAPLFTVPNWYKLKDGLNFWNDNSDSYDNVGIINDDINDGCDDNFTSSSFSGCDDDASFESKGINELEKKKEEENPNKRQRLEASSYRSCYRVIDLWHQRLLVWVLGFSSQFTFQQ</sequence>
<gene>
    <name evidence="1" type="ORF">Glove_325g30</name>
</gene>
<protein>
    <submittedName>
        <fullName evidence="1">Uncharacterized protein</fullName>
    </submittedName>
</protein>
<comment type="caution">
    <text evidence="1">The sequence shown here is derived from an EMBL/GenBank/DDBJ whole genome shotgun (WGS) entry which is preliminary data.</text>
</comment>
<dbReference type="EMBL" id="PQFF01000297">
    <property type="protein sequence ID" value="RHZ64400.1"/>
    <property type="molecule type" value="Genomic_DNA"/>
</dbReference>
<keyword evidence="2" id="KW-1185">Reference proteome</keyword>
<evidence type="ECO:0000313" key="2">
    <source>
        <dbReference type="Proteomes" id="UP000266861"/>
    </source>
</evidence>
<dbReference type="AlphaFoldDB" id="A0A397HUX9"/>